<dbReference type="AlphaFoldDB" id="A0A2Z6SFD8"/>
<keyword evidence="2" id="KW-1185">Reference proteome</keyword>
<sequence>MSSRCEDCEEVRTNTYYKFCSIPCHLEYFEKNFANYINKSEKINDFIQQVQIKSYLLCDNIIKWIPYNQFKDIKIIADNVLATTYSAVWSNFSLDYDNYDKMLSNKKVTLKCLYYSQDMIHGFSEEIQIFSHQNIEIYGISKDPDTSNYVMVLQDGIYCEKCGNQYTVIYIKWCSPCQINNLKQNFANWTNENEKINDIIQDGPLEYDENKKKKGRIPNKNVILKCLCKSENNTSEFLYKVRTYKKHEYYINKIYGISQNPKTKDYIMILNDYHCEKCGKILSFYAETGRKWCILCQIKNINQNFANWTSGNKKIDGFIQDMQLNLSQLGDIIIEWIPYDQFTNIKRIDKSTTLHSETRTDGLLRYDPVKYKWKRIPNKMVILKYLNNLNEIKTCQSKVYGISQSPDTNDYIMILSDHFCCNTCGYQYDRDIDDKWCKSCQISNLKQNFANWTSGNEKINGFIQELQSKIEKPEDIIIEWIPYNQFINIKKIGKGTKKDANKEVVLKYLCNSQDNIREFLDELESYLSNKHVIYGISQKPDTKNYIVILQNNYCKDCGKAYTSINNKWCNPCQVNNLKQNFANWTSKNEKIDGLIQEMQLNIEHRYDNIIAEWIPYDTFKNIKEINKNDFAKFYSAIWKDGPLCYSYDKGKLIRLPNNKVVLKCLYNIQDTTNEFLNVV</sequence>
<reference evidence="1 2" key="1">
    <citation type="submission" date="2017-11" db="EMBL/GenBank/DDBJ databases">
        <title>The genome of Rhizophagus clarus HR1 reveals common genetic basis of auxotrophy among arbuscular mycorrhizal fungi.</title>
        <authorList>
            <person name="Kobayashi Y."/>
        </authorList>
    </citation>
    <scope>NUCLEOTIDE SEQUENCE [LARGE SCALE GENOMIC DNA]</scope>
    <source>
        <strain evidence="1 2">HR1</strain>
    </source>
</reference>
<protein>
    <recommendedName>
        <fullName evidence="3">Protein kinase domain-containing protein</fullName>
    </recommendedName>
</protein>
<gene>
    <name evidence="1" type="ORF">RclHR1_08500005</name>
</gene>
<organism evidence="1 2">
    <name type="scientific">Rhizophagus clarus</name>
    <dbReference type="NCBI Taxonomy" id="94130"/>
    <lineage>
        <taxon>Eukaryota</taxon>
        <taxon>Fungi</taxon>
        <taxon>Fungi incertae sedis</taxon>
        <taxon>Mucoromycota</taxon>
        <taxon>Glomeromycotina</taxon>
        <taxon>Glomeromycetes</taxon>
        <taxon>Glomerales</taxon>
        <taxon>Glomeraceae</taxon>
        <taxon>Rhizophagus</taxon>
    </lineage>
</organism>
<evidence type="ECO:0000313" key="1">
    <source>
        <dbReference type="EMBL" id="GBC08960.1"/>
    </source>
</evidence>
<dbReference type="EMBL" id="BEXD01004260">
    <property type="protein sequence ID" value="GBC08960.1"/>
    <property type="molecule type" value="Genomic_DNA"/>
</dbReference>
<dbReference type="Proteomes" id="UP000247702">
    <property type="component" value="Unassembled WGS sequence"/>
</dbReference>
<accession>A0A2Z6SFD8</accession>
<proteinExistence type="predicted"/>
<comment type="caution">
    <text evidence="1">The sequence shown here is derived from an EMBL/GenBank/DDBJ whole genome shotgun (WGS) entry which is preliminary data.</text>
</comment>
<evidence type="ECO:0000313" key="2">
    <source>
        <dbReference type="Proteomes" id="UP000247702"/>
    </source>
</evidence>
<evidence type="ECO:0008006" key="3">
    <source>
        <dbReference type="Google" id="ProtNLM"/>
    </source>
</evidence>
<name>A0A2Z6SFD8_9GLOM</name>